<name>A0A9P6SZW6_9FUNG</name>
<feature type="domain" description="E3 UFM1-protein ligase 1-like N-terminal" evidence="1">
    <location>
        <begin position="23"/>
        <end position="269"/>
    </location>
</feature>
<reference evidence="2" key="1">
    <citation type="journal article" date="2020" name="Fungal Divers.">
        <title>Resolving the Mortierellaceae phylogeny through synthesis of multi-gene phylogenetics and phylogenomics.</title>
        <authorList>
            <person name="Vandepol N."/>
            <person name="Liber J."/>
            <person name="Desiro A."/>
            <person name="Na H."/>
            <person name="Kennedy M."/>
            <person name="Barry K."/>
            <person name="Grigoriev I.V."/>
            <person name="Miller A.N."/>
            <person name="O'Donnell K."/>
            <person name="Stajich J.E."/>
            <person name="Bonito G."/>
        </authorList>
    </citation>
    <scope>NUCLEOTIDE SEQUENCE</scope>
    <source>
        <strain evidence="2">NRRL 2769</strain>
    </source>
</reference>
<dbReference type="Pfam" id="PF09743">
    <property type="entry name" value="E3_UFM1_ligase"/>
    <property type="match status" value="1"/>
</dbReference>
<dbReference type="GO" id="GO:0034976">
    <property type="term" value="P:response to endoplasmic reticulum stress"/>
    <property type="evidence" value="ECO:0007669"/>
    <property type="project" value="TreeGrafter"/>
</dbReference>
<dbReference type="GO" id="GO:0032434">
    <property type="term" value="P:regulation of proteasomal ubiquitin-dependent protein catabolic process"/>
    <property type="evidence" value="ECO:0007669"/>
    <property type="project" value="TreeGrafter"/>
</dbReference>
<organism evidence="2 3">
    <name type="scientific">Entomortierella chlamydospora</name>
    <dbReference type="NCBI Taxonomy" id="101097"/>
    <lineage>
        <taxon>Eukaryota</taxon>
        <taxon>Fungi</taxon>
        <taxon>Fungi incertae sedis</taxon>
        <taxon>Mucoromycota</taxon>
        <taxon>Mortierellomycotina</taxon>
        <taxon>Mortierellomycetes</taxon>
        <taxon>Mortierellales</taxon>
        <taxon>Mortierellaceae</taxon>
        <taxon>Entomortierella</taxon>
    </lineage>
</organism>
<proteinExistence type="predicted"/>
<evidence type="ECO:0000259" key="1">
    <source>
        <dbReference type="Pfam" id="PF09743"/>
    </source>
</evidence>
<evidence type="ECO:0000313" key="3">
    <source>
        <dbReference type="Proteomes" id="UP000703661"/>
    </source>
</evidence>
<gene>
    <name evidence="2" type="primary">UFL1_1</name>
    <name evidence="2" type="ORF">BGZ80_011047</name>
</gene>
<sequence>MSSAIWNSFFGTSDSKEDLEGPSSLSEDACGDLVHSLVRLGYLSNIVPSLDGKSFITHDQLSKDILIQLEKRNGRVCLLDLPKVLNANLSDIQDRIHDLIRSKPGAMVLVQDELLKVEYLNNMTAQMNEELTRQGYLTTIDQCRKHKLDIDFMRQFLKDRVGGVIPGQWDTVDRGLVIAPQFLEKEKAALLKALNDLKEPTSLQTLRSRHVVQDQLFYGLCDLLSKENLELPGLFRGTNDQGIFAPHSYEQQQTEWIETFFKNNGFIGFLRAGLDQKKRSIRSKGVSAIKSSNNSYTRDTCCERKYLVNRRRNH</sequence>
<evidence type="ECO:0000313" key="2">
    <source>
        <dbReference type="EMBL" id="KAG0013482.1"/>
    </source>
</evidence>
<keyword evidence="2" id="KW-0436">Ligase</keyword>
<dbReference type="AlphaFoldDB" id="A0A9P6SZW6"/>
<dbReference type="EMBL" id="JAAAID010000840">
    <property type="protein sequence ID" value="KAG0013482.1"/>
    <property type="molecule type" value="Genomic_DNA"/>
</dbReference>
<dbReference type="PANTHER" id="PTHR31057:SF0">
    <property type="entry name" value="E3 UFM1-PROTEIN LIGASE 1"/>
    <property type="match status" value="1"/>
</dbReference>
<dbReference type="GO" id="GO:0005789">
    <property type="term" value="C:endoplasmic reticulum membrane"/>
    <property type="evidence" value="ECO:0007669"/>
    <property type="project" value="TreeGrafter"/>
</dbReference>
<comment type="caution">
    <text evidence="2">The sequence shown here is derived from an EMBL/GenBank/DDBJ whole genome shotgun (WGS) entry which is preliminary data.</text>
</comment>
<accession>A0A9P6SZW6</accession>
<protein>
    <submittedName>
        <fullName evidence="2">E3 UFM1-protein ligase 1</fullName>
    </submittedName>
</protein>
<dbReference type="PANTHER" id="PTHR31057">
    <property type="entry name" value="E3 UFM1-PROTEIN LIGASE 1"/>
    <property type="match status" value="1"/>
</dbReference>
<dbReference type="InterPro" id="IPR018611">
    <property type="entry name" value="Ufl1"/>
</dbReference>
<dbReference type="GO" id="GO:0061666">
    <property type="term" value="F:UFM1 ligase activity"/>
    <property type="evidence" value="ECO:0007669"/>
    <property type="project" value="InterPro"/>
</dbReference>
<dbReference type="Proteomes" id="UP000703661">
    <property type="component" value="Unassembled WGS sequence"/>
</dbReference>
<dbReference type="GO" id="GO:1990592">
    <property type="term" value="P:protein K69-linked ufmylation"/>
    <property type="evidence" value="ECO:0007669"/>
    <property type="project" value="TreeGrafter"/>
</dbReference>
<dbReference type="GO" id="GO:0016874">
    <property type="term" value="F:ligase activity"/>
    <property type="evidence" value="ECO:0007669"/>
    <property type="project" value="UniProtKB-KW"/>
</dbReference>
<keyword evidence="3" id="KW-1185">Reference proteome</keyword>
<dbReference type="InterPro" id="IPR056579">
    <property type="entry name" value="Ufl1_N"/>
</dbReference>